<reference evidence="3 4" key="1">
    <citation type="submission" date="2018-03" db="EMBL/GenBank/DDBJ databases">
        <authorList>
            <person name="Fogelqvist J."/>
        </authorList>
    </citation>
    <scope>NUCLEOTIDE SEQUENCE [LARGE SCALE GENOMIC DNA]</scope>
</reference>
<dbReference type="GO" id="GO:0003676">
    <property type="term" value="F:nucleic acid binding"/>
    <property type="evidence" value="ECO:0007669"/>
    <property type="project" value="InterPro"/>
</dbReference>
<sequence>MVARHKFMWSPDGTRLGCEYCGYAPPQGQQADADHIECPTGDVVQAAPAHEPFDILRAVRAVAVVVTLCVIILDVVAGAVGVATAQGQEKLRSYADLISAIFDGTPIFVEEQEEAILMWIVEKSDAGIGISLQNLNTHVCQLYPEFGEKSRCAREATLRRFLKKHHLTMRVCSHASPKHPADEHLMAEMLMASIMPRLAGIDRRLIVNMDQTAVFFSMEPRRTIDKVGARRVNIRKASSSTMRVTVAVAVTADGSLLRPMIVFKGHPRGRIALRELPSYPPGSEYVCQPNAWMDGDVMLQWVSKILEPYITHWYRASIS</sequence>
<evidence type="ECO:0000313" key="4">
    <source>
        <dbReference type="Proteomes" id="UP000290189"/>
    </source>
</evidence>
<protein>
    <recommendedName>
        <fullName evidence="2">DDE-1 domain-containing protein</fullName>
    </recommendedName>
</protein>
<keyword evidence="1" id="KW-0472">Membrane</keyword>
<geneLocation type="mitochondrion" evidence="3"/>
<dbReference type="Proteomes" id="UP000290189">
    <property type="component" value="Unassembled WGS sequence"/>
</dbReference>
<proteinExistence type="predicted"/>
<keyword evidence="1" id="KW-1133">Transmembrane helix</keyword>
<accession>A0A3P3YP75</accession>
<gene>
    <name evidence="3" type="ORF">PLBR_LOCUS9241</name>
</gene>
<evidence type="ECO:0000256" key="1">
    <source>
        <dbReference type="SAM" id="Phobius"/>
    </source>
</evidence>
<dbReference type="InterPro" id="IPR004875">
    <property type="entry name" value="DDE_SF_endonuclease_dom"/>
</dbReference>
<evidence type="ECO:0000313" key="3">
    <source>
        <dbReference type="EMBL" id="SPR02026.1"/>
    </source>
</evidence>
<feature type="transmembrane region" description="Helical" evidence="1">
    <location>
        <begin position="61"/>
        <end position="83"/>
    </location>
</feature>
<dbReference type="AlphaFoldDB" id="A0A3P3YP75"/>
<name>A0A3P3YP75_PLABS</name>
<dbReference type="EMBL" id="OVEO01000020">
    <property type="protein sequence ID" value="SPR02026.1"/>
    <property type="molecule type" value="Genomic_DNA"/>
</dbReference>
<feature type="domain" description="DDE-1" evidence="2">
    <location>
        <begin position="243"/>
        <end position="310"/>
    </location>
</feature>
<keyword evidence="1" id="KW-0812">Transmembrane</keyword>
<dbReference type="Pfam" id="PF03184">
    <property type="entry name" value="DDE_1"/>
    <property type="match status" value="1"/>
</dbReference>
<evidence type="ECO:0000259" key="2">
    <source>
        <dbReference type="Pfam" id="PF03184"/>
    </source>
</evidence>
<keyword evidence="3" id="KW-0496">Mitochondrion</keyword>
<organism evidence="3 4">
    <name type="scientific">Plasmodiophora brassicae</name>
    <name type="common">Clubroot disease agent</name>
    <dbReference type="NCBI Taxonomy" id="37360"/>
    <lineage>
        <taxon>Eukaryota</taxon>
        <taxon>Sar</taxon>
        <taxon>Rhizaria</taxon>
        <taxon>Endomyxa</taxon>
        <taxon>Phytomyxea</taxon>
        <taxon>Plasmodiophorida</taxon>
        <taxon>Plasmodiophoridae</taxon>
        <taxon>Plasmodiophora</taxon>
    </lineage>
</organism>